<dbReference type="Pfam" id="PF22618">
    <property type="entry name" value="RskA_N"/>
    <property type="match status" value="1"/>
</dbReference>
<reference evidence="15" key="1">
    <citation type="journal article" date="2019" name="Int. J. Syst. Evol. Microbiol.">
        <title>The Global Catalogue of Microorganisms (GCM) 10K type strain sequencing project: providing services to taxonomists for standard genome sequencing and annotation.</title>
        <authorList>
            <consortium name="The Broad Institute Genomics Platform"/>
            <consortium name="The Broad Institute Genome Sequencing Center for Infectious Disease"/>
            <person name="Wu L."/>
            <person name="Ma J."/>
        </authorList>
    </citation>
    <scope>NUCLEOTIDE SEQUENCE [LARGE SCALE GENOMIC DNA]</scope>
    <source>
        <strain evidence="15">JCM 18298</strain>
    </source>
</reference>
<keyword evidence="15" id="KW-1185">Reference proteome</keyword>
<keyword evidence="5" id="KW-0805">Transcription regulation</keyword>
<dbReference type="Proteomes" id="UP001500603">
    <property type="component" value="Unassembled WGS sequence"/>
</dbReference>
<dbReference type="Gene3D" id="1.10.10.1320">
    <property type="entry name" value="Anti-sigma factor, zinc-finger domain"/>
    <property type="match status" value="1"/>
</dbReference>
<proteinExistence type="predicted"/>
<evidence type="ECO:0000259" key="12">
    <source>
        <dbReference type="Pfam" id="PF10099"/>
    </source>
</evidence>
<gene>
    <name evidence="14" type="primary">rskA</name>
    <name evidence="14" type="ORF">GCM10023318_18940</name>
</gene>
<keyword evidence="6 11" id="KW-0472">Membrane</keyword>
<dbReference type="PANTHER" id="PTHR37461">
    <property type="entry name" value="ANTI-SIGMA-K FACTOR RSKA"/>
    <property type="match status" value="1"/>
</dbReference>
<feature type="domain" description="Anti-sigma K factor RskA C-terminal" evidence="12">
    <location>
        <begin position="115"/>
        <end position="247"/>
    </location>
</feature>
<evidence type="ECO:0000256" key="5">
    <source>
        <dbReference type="ARBA" id="ARBA00023015"/>
    </source>
</evidence>
<organism evidence="14 15">
    <name type="scientific">Nocardia callitridis</name>
    <dbReference type="NCBI Taxonomy" id="648753"/>
    <lineage>
        <taxon>Bacteria</taxon>
        <taxon>Bacillati</taxon>
        <taxon>Actinomycetota</taxon>
        <taxon>Actinomycetes</taxon>
        <taxon>Mycobacteriales</taxon>
        <taxon>Nocardiaceae</taxon>
        <taxon>Nocardia</taxon>
    </lineage>
</organism>
<dbReference type="InterPro" id="IPR018764">
    <property type="entry name" value="RskA_C"/>
</dbReference>
<evidence type="ECO:0000313" key="14">
    <source>
        <dbReference type="EMBL" id="GAA5049701.1"/>
    </source>
</evidence>
<feature type="domain" description="Anti-sigma-K factor RskA N-terminal" evidence="13">
    <location>
        <begin position="11"/>
        <end position="58"/>
    </location>
</feature>
<dbReference type="InterPro" id="IPR051474">
    <property type="entry name" value="Anti-sigma-K/W_factor"/>
</dbReference>
<evidence type="ECO:0000256" key="4">
    <source>
        <dbReference type="ARBA" id="ARBA00022989"/>
    </source>
</evidence>
<sequence length="255" mass="26859">MTDIESKDGGLLDLAYPYALDAVTELERRRIEDRVRTADAETGAEFDSTVSRVREAMADLSALDRLAPPARVEAELMAALDRMPAKRQASPQEATRTPHRGGLRSVRRVPRTGWLAAAAAVIVVGVAGGAIIADRTQDQPTRDQVAAQVLEQPDSHTSTAPMTGGGRLVVDSSMELGLAAVRFDAVAPPPSGSSYQLWLVGADGTPRSAGVLARMPSTSAPVSQITAQDTLAVTMEPEQGSPQPTTPIIANVTLS</sequence>
<dbReference type="Pfam" id="PF10099">
    <property type="entry name" value="RskA_C"/>
    <property type="match status" value="1"/>
</dbReference>
<feature type="transmembrane region" description="Helical" evidence="11">
    <location>
        <begin position="113"/>
        <end position="133"/>
    </location>
</feature>
<feature type="region of interest" description="Disordered" evidence="10">
    <location>
        <begin position="236"/>
        <end position="255"/>
    </location>
</feature>
<evidence type="ECO:0000256" key="10">
    <source>
        <dbReference type="SAM" id="MobiDB-lite"/>
    </source>
</evidence>
<keyword evidence="2" id="KW-1003">Cell membrane</keyword>
<dbReference type="InterPro" id="IPR053877">
    <property type="entry name" value="RskA_N"/>
</dbReference>
<evidence type="ECO:0000256" key="11">
    <source>
        <dbReference type="SAM" id="Phobius"/>
    </source>
</evidence>
<evidence type="ECO:0000256" key="9">
    <source>
        <dbReference type="ARBA" id="ARBA00030803"/>
    </source>
</evidence>
<name>A0ABP9K4B4_9NOCA</name>
<evidence type="ECO:0000256" key="1">
    <source>
        <dbReference type="ARBA" id="ARBA00004162"/>
    </source>
</evidence>
<dbReference type="InterPro" id="IPR041916">
    <property type="entry name" value="Anti_sigma_zinc_sf"/>
</dbReference>
<evidence type="ECO:0000256" key="8">
    <source>
        <dbReference type="ARBA" id="ARBA00029829"/>
    </source>
</evidence>
<feature type="compositionally biased region" description="Polar residues" evidence="10">
    <location>
        <begin position="240"/>
        <end position="255"/>
    </location>
</feature>
<protein>
    <recommendedName>
        <fullName evidence="9">Regulator of SigK</fullName>
    </recommendedName>
    <alternativeName>
        <fullName evidence="8">Sigma-K anti-sigma factor RskA</fullName>
    </alternativeName>
</protein>
<keyword evidence="4 11" id="KW-1133">Transmembrane helix</keyword>
<dbReference type="RefSeq" id="WP_345494855.1">
    <property type="nucleotide sequence ID" value="NZ_BAABJM010000002.1"/>
</dbReference>
<evidence type="ECO:0000256" key="7">
    <source>
        <dbReference type="ARBA" id="ARBA00023163"/>
    </source>
</evidence>
<evidence type="ECO:0000256" key="2">
    <source>
        <dbReference type="ARBA" id="ARBA00022475"/>
    </source>
</evidence>
<dbReference type="PANTHER" id="PTHR37461:SF1">
    <property type="entry name" value="ANTI-SIGMA-K FACTOR RSKA"/>
    <property type="match status" value="1"/>
</dbReference>
<accession>A0ABP9K4B4</accession>
<keyword evidence="3 11" id="KW-0812">Transmembrane</keyword>
<evidence type="ECO:0000313" key="15">
    <source>
        <dbReference type="Proteomes" id="UP001500603"/>
    </source>
</evidence>
<evidence type="ECO:0000259" key="13">
    <source>
        <dbReference type="Pfam" id="PF22618"/>
    </source>
</evidence>
<comment type="caution">
    <text evidence="14">The sequence shown here is derived from an EMBL/GenBank/DDBJ whole genome shotgun (WGS) entry which is preliminary data.</text>
</comment>
<keyword evidence="7" id="KW-0804">Transcription</keyword>
<evidence type="ECO:0000256" key="6">
    <source>
        <dbReference type="ARBA" id="ARBA00023136"/>
    </source>
</evidence>
<comment type="subcellular location">
    <subcellularLocation>
        <location evidence="1">Cell membrane</location>
        <topology evidence="1">Single-pass membrane protein</topology>
    </subcellularLocation>
</comment>
<evidence type="ECO:0000256" key="3">
    <source>
        <dbReference type="ARBA" id="ARBA00022692"/>
    </source>
</evidence>
<dbReference type="EMBL" id="BAABJM010000002">
    <property type="protein sequence ID" value="GAA5049701.1"/>
    <property type="molecule type" value="Genomic_DNA"/>
</dbReference>